<dbReference type="KEGG" id="dov:DSCO28_65390"/>
<dbReference type="SUPFAM" id="SSF56059">
    <property type="entry name" value="Glutathione synthetase ATP-binding domain-like"/>
    <property type="match status" value="1"/>
</dbReference>
<dbReference type="Pfam" id="PF01326">
    <property type="entry name" value="PPDK_N"/>
    <property type="match status" value="1"/>
</dbReference>
<keyword evidence="11" id="KW-0067">ATP-binding</keyword>
<comment type="catalytic activity">
    <reaction evidence="14">
        <text>pyruvate + ATP + H2O = phosphoenolpyruvate + AMP + phosphate + 2 H(+)</text>
        <dbReference type="Rhea" id="RHEA:11364"/>
        <dbReference type="ChEBI" id="CHEBI:15361"/>
        <dbReference type="ChEBI" id="CHEBI:15377"/>
        <dbReference type="ChEBI" id="CHEBI:15378"/>
        <dbReference type="ChEBI" id="CHEBI:30616"/>
        <dbReference type="ChEBI" id="CHEBI:43474"/>
        <dbReference type="ChEBI" id="CHEBI:58702"/>
        <dbReference type="ChEBI" id="CHEBI:456215"/>
        <dbReference type="EC" id="2.7.9.2"/>
    </reaction>
</comment>
<dbReference type="GO" id="GO:0006094">
    <property type="term" value="P:gluconeogenesis"/>
    <property type="evidence" value="ECO:0007669"/>
    <property type="project" value="UniProtKB-UniPathway"/>
</dbReference>
<dbReference type="InterPro" id="IPR013815">
    <property type="entry name" value="ATP_grasp_subdomain_1"/>
</dbReference>
<dbReference type="EC" id="2.7.9.2" evidence="5"/>
<evidence type="ECO:0000256" key="3">
    <source>
        <dbReference type="ARBA" id="ARBA00004742"/>
    </source>
</evidence>
<organism evidence="16 17">
    <name type="scientific">Desulfosarcina ovata subsp. sediminis</name>
    <dbReference type="NCBI Taxonomy" id="885957"/>
    <lineage>
        <taxon>Bacteria</taxon>
        <taxon>Pseudomonadati</taxon>
        <taxon>Thermodesulfobacteriota</taxon>
        <taxon>Desulfobacteria</taxon>
        <taxon>Desulfobacterales</taxon>
        <taxon>Desulfosarcinaceae</taxon>
        <taxon>Desulfosarcina</taxon>
    </lineage>
</organism>
<protein>
    <recommendedName>
        <fullName evidence="6">Phosphoenolpyruvate synthase</fullName>
        <ecNumber evidence="5">2.7.9.2</ecNumber>
    </recommendedName>
    <alternativeName>
        <fullName evidence="13">Pyruvate, water dikinase</fullName>
    </alternativeName>
</protein>
<evidence type="ECO:0000256" key="11">
    <source>
        <dbReference type="ARBA" id="ARBA00022840"/>
    </source>
</evidence>
<feature type="domain" description="Pyruvate phosphate dikinase AMP/ATP-binding" evidence="15">
    <location>
        <begin position="8"/>
        <end position="314"/>
    </location>
</feature>
<keyword evidence="12" id="KW-0460">Magnesium</keyword>
<reference evidence="16 17" key="1">
    <citation type="submission" date="2019-11" db="EMBL/GenBank/DDBJ databases">
        <title>Comparative genomics of hydrocarbon-degrading Desulfosarcina strains.</title>
        <authorList>
            <person name="Watanabe M."/>
            <person name="Kojima H."/>
            <person name="Fukui M."/>
        </authorList>
    </citation>
    <scope>NUCLEOTIDE SEQUENCE [LARGE SCALE GENOMIC DNA]</scope>
    <source>
        <strain evidence="16 17">28bB2T</strain>
    </source>
</reference>
<evidence type="ECO:0000256" key="12">
    <source>
        <dbReference type="ARBA" id="ARBA00022842"/>
    </source>
</evidence>
<evidence type="ECO:0000256" key="5">
    <source>
        <dbReference type="ARBA" id="ARBA00011996"/>
    </source>
</evidence>
<evidence type="ECO:0000256" key="1">
    <source>
        <dbReference type="ARBA" id="ARBA00001946"/>
    </source>
</evidence>
<evidence type="ECO:0000256" key="6">
    <source>
        <dbReference type="ARBA" id="ARBA00021623"/>
    </source>
</evidence>
<dbReference type="PANTHER" id="PTHR43030:SF1">
    <property type="entry name" value="PHOSPHOENOLPYRUVATE SYNTHASE"/>
    <property type="match status" value="1"/>
</dbReference>
<evidence type="ECO:0000256" key="4">
    <source>
        <dbReference type="ARBA" id="ARBA00007837"/>
    </source>
</evidence>
<evidence type="ECO:0000256" key="14">
    <source>
        <dbReference type="ARBA" id="ARBA00047700"/>
    </source>
</evidence>
<evidence type="ECO:0000256" key="10">
    <source>
        <dbReference type="ARBA" id="ARBA00022777"/>
    </source>
</evidence>
<dbReference type="Gene3D" id="3.30.1490.20">
    <property type="entry name" value="ATP-grasp fold, A domain"/>
    <property type="match status" value="1"/>
</dbReference>
<evidence type="ECO:0000256" key="2">
    <source>
        <dbReference type="ARBA" id="ARBA00002988"/>
    </source>
</evidence>
<dbReference type="UniPathway" id="UPA00138"/>
<comment type="function">
    <text evidence="2">Catalyzes the phosphorylation of pyruvate to phosphoenolpyruvate.</text>
</comment>
<evidence type="ECO:0000259" key="15">
    <source>
        <dbReference type="Pfam" id="PF01326"/>
    </source>
</evidence>
<keyword evidence="8" id="KW-0479">Metal-binding</keyword>
<evidence type="ECO:0000256" key="7">
    <source>
        <dbReference type="ARBA" id="ARBA00022679"/>
    </source>
</evidence>
<evidence type="ECO:0000256" key="8">
    <source>
        <dbReference type="ARBA" id="ARBA00022723"/>
    </source>
</evidence>
<dbReference type="GO" id="GO:0046872">
    <property type="term" value="F:metal ion binding"/>
    <property type="evidence" value="ECO:0007669"/>
    <property type="project" value="UniProtKB-KW"/>
</dbReference>
<dbReference type="InterPro" id="IPR006319">
    <property type="entry name" value="PEP_synth"/>
</dbReference>
<dbReference type="Proteomes" id="UP000425960">
    <property type="component" value="Chromosome"/>
</dbReference>
<comment type="cofactor">
    <cofactor evidence="1">
        <name>Mg(2+)</name>
        <dbReference type="ChEBI" id="CHEBI:18420"/>
    </cofactor>
</comment>
<comment type="pathway">
    <text evidence="3">Carbohydrate biosynthesis; gluconeogenesis.</text>
</comment>
<dbReference type="GO" id="GO:0008986">
    <property type="term" value="F:pyruvate, water dikinase activity"/>
    <property type="evidence" value="ECO:0007669"/>
    <property type="project" value="UniProtKB-EC"/>
</dbReference>
<accession>A0A5K8A0E6</accession>
<name>A0A5K8A0E6_9BACT</name>
<keyword evidence="7" id="KW-0808">Transferase</keyword>
<dbReference type="Gene3D" id="3.30.470.20">
    <property type="entry name" value="ATP-grasp fold, B domain"/>
    <property type="match status" value="1"/>
</dbReference>
<evidence type="ECO:0000313" key="17">
    <source>
        <dbReference type="Proteomes" id="UP000425960"/>
    </source>
</evidence>
<sequence>MSKADSQAAGGKAANLGELTQAGFNVPAGCCVTSKSLAYHIEKNGMQGKIDTIAASFDYDAFEAMEKKTAEIRSLIEDSEIPANLLEEIQQTIESLTENGKHFVAVRSSVAVKDSPISSFPGMMDTYHYLKGMDEIILNVKKCWASLWTTRAVFNRFHKKIDHNLGLIAPVIQKMVSPNTAGVLFTANPITSSRDQLVIEANWGLGESVVSGKSMNDFYQLDKKTLDIQQAVIAKKTVMVSFNDEAGCGRKECAVDECDMQAPTLNEDQVHRLGEIGLKIESVFDYPQDIEWAFQENELFILQSRNIRNLKEEATA</sequence>
<dbReference type="AlphaFoldDB" id="A0A5K8A0E6"/>
<evidence type="ECO:0000256" key="9">
    <source>
        <dbReference type="ARBA" id="ARBA00022741"/>
    </source>
</evidence>
<keyword evidence="10" id="KW-0418">Kinase</keyword>
<evidence type="ECO:0000313" key="16">
    <source>
        <dbReference type="EMBL" id="BBO85973.1"/>
    </source>
</evidence>
<dbReference type="InterPro" id="IPR002192">
    <property type="entry name" value="PPDK_AMP/ATP-bd"/>
</dbReference>
<proteinExistence type="inferred from homology"/>
<comment type="similarity">
    <text evidence="4">Belongs to the PEP-utilizing enzyme family.</text>
</comment>
<gene>
    <name evidence="16" type="ORF">DSCO28_65390</name>
</gene>
<dbReference type="EMBL" id="AP021876">
    <property type="protein sequence ID" value="BBO85973.1"/>
    <property type="molecule type" value="Genomic_DNA"/>
</dbReference>
<keyword evidence="9" id="KW-0547">Nucleotide-binding</keyword>
<dbReference type="PANTHER" id="PTHR43030">
    <property type="entry name" value="PHOSPHOENOLPYRUVATE SYNTHASE"/>
    <property type="match status" value="1"/>
</dbReference>
<evidence type="ECO:0000256" key="13">
    <source>
        <dbReference type="ARBA" id="ARBA00033470"/>
    </source>
</evidence>
<dbReference type="GO" id="GO:0005524">
    <property type="term" value="F:ATP binding"/>
    <property type="evidence" value="ECO:0007669"/>
    <property type="project" value="UniProtKB-KW"/>
</dbReference>